<sequence>MTGLSQLIRPQSLTPSLFKRSQKSPNQPPASLDCHIDTSPIVIVNDGITDGSTISGSLLFNIDETIEVDSLFATLRVHVVHKKPFKRTCKACKHHISELKRCQFITTTTSLDPNNYAYPFSYRVPSYVPPSMDTSLVSVTYEFQAVASIRRTGSQSKLSEIITLNRTLPVARSIPVSSKPLLSTRIYQAAGIEVDCCFDPVLDPSGRNYVKLTMSGLRSCPDNGEGIQFWRVCKGTWMLQENIKSTAVACSQHAQECQTDEKSNTQKKTITLGESSFYDGWTTDDATGALDMEFPFFIKKASRYTQDTGDVGDTSVTHSLVLELQLMKETYPKGNPDLSVRSGVGRILRSEHRVVLSDYARPSDHVEEESLPCYNDLRPGPPLYQEKDYEQLTPLHLLTLQPKAMTSPERRKSTGGTAPYKVFIGKPSYGEFKDHAGRHYDVVADRAGPNAAIVKLSIQLYCLGEPKFDPHGMGSSLLYSDAVVGWGNARNHWPRIDVYTGFDTVEECIEHHRREKAFRKEAIKKMKDAAVTGLSEAEAKETLATKIQGKEPLPHIVPSWCESARFVENRWWVGDRYRSWILAIPAERSSWEEVIDHGLLQVKFDLDVSPELLVSESQLCGHTPEGEDAWVLVEKTGLENLKPVDILHLCAREERGASESTPGSDKTLFNAWYDATMQLRGCTYMPTGCEGCRANEPHDYCEQEMDEHFNDEDGQCLACRREAEEEERRRKQQNEQPTVNDVGL</sequence>
<dbReference type="SUPFAM" id="SSF81296">
    <property type="entry name" value="E set domains"/>
    <property type="match status" value="1"/>
</dbReference>
<dbReference type="AlphaFoldDB" id="A0A8H5UW25"/>
<dbReference type="InterPro" id="IPR014756">
    <property type="entry name" value="Ig_E-set"/>
</dbReference>
<accession>A0A8H5UW25</accession>
<evidence type="ECO:0000313" key="3">
    <source>
        <dbReference type="Proteomes" id="UP000544095"/>
    </source>
</evidence>
<dbReference type="Gene3D" id="2.60.40.640">
    <property type="match status" value="1"/>
</dbReference>
<keyword evidence="3" id="KW-1185">Reference proteome</keyword>
<dbReference type="Pfam" id="PF13002">
    <property type="entry name" value="LDB19"/>
    <property type="match status" value="1"/>
</dbReference>
<protein>
    <recommendedName>
        <fullName evidence="1">LDB19 N-terminal domain-containing protein</fullName>
    </recommendedName>
</protein>
<gene>
    <name evidence="2" type="ORF">FPANT_1782</name>
</gene>
<dbReference type="EMBL" id="JAAOAR010000072">
    <property type="protein sequence ID" value="KAF5601411.1"/>
    <property type="molecule type" value="Genomic_DNA"/>
</dbReference>
<name>A0A8H5UW25_9HYPO</name>
<reference evidence="2 3" key="1">
    <citation type="submission" date="2020-05" db="EMBL/GenBank/DDBJ databases">
        <title>Identification and distribution of gene clusters putatively required for synthesis of sphingolipid metabolism inhibitors in phylogenetically diverse species of the filamentous fungus Fusarium.</title>
        <authorList>
            <person name="Kim H.-S."/>
            <person name="Busman M."/>
            <person name="Brown D.W."/>
            <person name="Divon H."/>
            <person name="Uhlig S."/>
            <person name="Proctor R.H."/>
        </authorList>
    </citation>
    <scope>NUCLEOTIDE SEQUENCE [LARGE SCALE GENOMIC DNA]</scope>
    <source>
        <strain evidence="2 3">NRRL 25211</strain>
    </source>
</reference>
<organism evidence="2 3">
    <name type="scientific">Fusarium pseudoanthophilum</name>
    <dbReference type="NCBI Taxonomy" id="48495"/>
    <lineage>
        <taxon>Eukaryota</taxon>
        <taxon>Fungi</taxon>
        <taxon>Dikarya</taxon>
        <taxon>Ascomycota</taxon>
        <taxon>Pezizomycotina</taxon>
        <taxon>Sordariomycetes</taxon>
        <taxon>Hypocreomycetidae</taxon>
        <taxon>Hypocreales</taxon>
        <taxon>Nectriaceae</taxon>
        <taxon>Fusarium</taxon>
        <taxon>Fusarium fujikuroi species complex</taxon>
    </lineage>
</organism>
<dbReference type="InterPro" id="IPR024391">
    <property type="entry name" value="LDB19_N"/>
</dbReference>
<evidence type="ECO:0000313" key="2">
    <source>
        <dbReference type="EMBL" id="KAF5601411.1"/>
    </source>
</evidence>
<feature type="domain" description="LDB19 N-terminal" evidence="1">
    <location>
        <begin position="78"/>
        <end position="256"/>
    </location>
</feature>
<comment type="caution">
    <text evidence="2">The sequence shown here is derived from an EMBL/GenBank/DDBJ whole genome shotgun (WGS) entry which is preliminary data.</text>
</comment>
<proteinExistence type="predicted"/>
<dbReference type="Proteomes" id="UP000544095">
    <property type="component" value="Unassembled WGS sequence"/>
</dbReference>
<evidence type="ECO:0000259" key="1">
    <source>
        <dbReference type="Pfam" id="PF13002"/>
    </source>
</evidence>
<dbReference type="InterPro" id="IPR014752">
    <property type="entry name" value="Arrestin-like_C"/>
</dbReference>